<dbReference type="Proteomes" id="UP001161422">
    <property type="component" value="Unassembled WGS sequence"/>
</dbReference>
<evidence type="ECO:0000313" key="3">
    <source>
        <dbReference type="EMBL" id="GLP97276.1"/>
    </source>
</evidence>
<evidence type="ECO:0000313" key="4">
    <source>
        <dbReference type="Proteomes" id="UP001161422"/>
    </source>
</evidence>
<feature type="region of interest" description="Disordered" evidence="1">
    <location>
        <begin position="303"/>
        <end position="331"/>
    </location>
</feature>
<dbReference type="RefSeq" id="WP_095504869.1">
    <property type="nucleotide sequence ID" value="NZ_BSNC01000006.1"/>
</dbReference>
<reference evidence="3" key="1">
    <citation type="journal article" date="2014" name="Int. J. Syst. Evol. Microbiol.">
        <title>Complete genome sequence of Corynebacterium casei LMG S-19264T (=DSM 44701T), isolated from a smear-ripened cheese.</title>
        <authorList>
            <consortium name="US DOE Joint Genome Institute (JGI-PGF)"/>
            <person name="Walter F."/>
            <person name="Albersmeier A."/>
            <person name="Kalinowski J."/>
            <person name="Ruckert C."/>
        </authorList>
    </citation>
    <scope>NUCLEOTIDE SEQUENCE</scope>
    <source>
        <strain evidence="3">NBRC 101628</strain>
    </source>
</reference>
<feature type="chain" id="PRO_5041210274" evidence="2">
    <location>
        <begin position="23"/>
        <end position="425"/>
    </location>
</feature>
<feature type="compositionally biased region" description="Basic and acidic residues" evidence="1">
    <location>
        <begin position="314"/>
        <end position="329"/>
    </location>
</feature>
<accession>A0AA37RY71</accession>
<organism evidence="3 4">
    <name type="scientific">Paraferrimonas sedimenticola</name>
    <dbReference type="NCBI Taxonomy" id="375674"/>
    <lineage>
        <taxon>Bacteria</taxon>
        <taxon>Pseudomonadati</taxon>
        <taxon>Pseudomonadota</taxon>
        <taxon>Gammaproteobacteria</taxon>
        <taxon>Alteromonadales</taxon>
        <taxon>Ferrimonadaceae</taxon>
        <taxon>Paraferrimonas</taxon>
    </lineage>
</organism>
<dbReference type="InterPro" id="IPR023614">
    <property type="entry name" value="Porin_dom_sf"/>
</dbReference>
<dbReference type="EMBL" id="BSNC01000006">
    <property type="protein sequence ID" value="GLP97276.1"/>
    <property type="molecule type" value="Genomic_DNA"/>
</dbReference>
<feature type="signal peptide" evidence="2">
    <location>
        <begin position="1"/>
        <end position="22"/>
    </location>
</feature>
<keyword evidence="3" id="KW-0675">Receptor</keyword>
<name>A0AA37RY71_9GAMM</name>
<gene>
    <name evidence="3" type="ORF">GCM10007895_25830</name>
</gene>
<feature type="compositionally biased region" description="Basic and acidic residues" evidence="1">
    <location>
        <begin position="183"/>
        <end position="196"/>
    </location>
</feature>
<evidence type="ECO:0000256" key="2">
    <source>
        <dbReference type="SAM" id="SignalP"/>
    </source>
</evidence>
<comment type="caution">
    <text evidence="3">The sequence shown here is derived from an EMBL/GenBank/DDBJ whole genome shotgun (WGS) entry which is preliminary data.</text>
</comment>
<evidence type="ECO:0000256" key="1">
    <source>
        <dbReference type="SAM" id="MobiDB-lite"/>
    </source>
</evidence>
<feature type="region of interest" description="Disordered" evidence="1">
    <location>
        <begin position="179"/>
        <end position="199"/>
    </location>
</feature>
<dbReference type="AlphaFoldDB" id="A0AA37RY71"/>
<keyword evidence="2" id="KW-0732">Signal</keyword>
<dbReference type="Gene3D" id="2.40.160.10">
    <property type="entry name" value="Porin"/>
    <property type="match status" value="1"/>
</dbReference>
<sequence>MLRVTALTAAIASVLASGAAFAENPVANKTPKGNLTNPNVSVVLDAYYQDGVRALGEHSEGFNLGHNELAISAAIDDKFYGKFTTVLETHDGSTELNIEEAFIQTLAMPAGFSIRGGRFLSDIGYLNPLHKHTDSFAERPIAYRAFLGNHYYDDGARLNWVAPTETYWVLGAEGFSGRPLTPETDHDHEHEEEHSSSKSKVPVFTAYTKIGGDIGESSSWRIGLNYLYNKNGARMLEEHHDEEMELDGEHDEHDHSHSAAYTGENMAVIDAVFKWAPGGNYKYNHLTLSGEYFQINDIVKKGHEEEHHEEEEHEEHGDEHHDEHGDNSKKNHKGWYASAVYQFTPSWSAGLRYGQVDAYEIHGDHLDKQQLKETDIALNWHPSHFSVVRFQYTHQKGTNFEGFNNDKVFTLQYVMTLGAHGAHQF</sequence>
<protein>
    <submittedName>
        <fullName evidence="3">TonB-dependent receptor</fullName>
    </submittedName>
</protein>
<proteinExistence type="predicted"/>
<reference evidence="3" key="2">
    <citation type="submission" date="2023-01" db="EMBL/GenBank/DDBJ databases">
        <title>Draft genome sequence of Paraferrimonas sedimenticola strain NBRC 101628.</title>
        <authorList>
            <person name="Sun Q."/>
            <person name="Mori K."/>
        </authorList>
    </citation>
    <scope>NUCLEOTIDE SEQUENCE</scope>
    <source>
        <strain evidence="3">NBRC 101628</strain>
    </source>
</reference>
<keyword evidence="4" id="KW-1185">Reference proteome</keyword>
<dbReference type="SUPFAM" id="SSF56935">
    <property type="entry name" value="Porins"/>
    <property type="match status" value="1"/>
</dbReference>